<dbReference type="InterPro" id="IPR022024">
    <property type="entry name" value="DUF3602"/>
</dbReference>
<feature type="compositionally biased region" description="Polar residues" evidence="1">
    <location>
        <begin position="103"/>
        <end position="114"/>
    </location>
</feature>
<accession>A0AAN6XEY0</accession>
<dbReference type="EMBL" id="MU863933">
    <property type="protein sequence ID" value="KAK4199334.1"/>
    <property type="molecule type" value="Genomic_DNA"/>
</dbReference>
<dbReference type="Proteomes" id="UP001303160">
    <property type="component" value="Unassembled WGS sequence"/>
</dbReference>
<keyword evidence="3" id="KW-1185">Reference proteome</keyword>
<dbReference type="AlphaFoldDB" id="A0AAN6XEY0"/>
<protein>
    <submittedName>
        <fullName evidence="2">Uncharacterized protein</fullName>
    </submittedName>
</protein>
<gene>
    <name evidence="2" type="ORF">QBC40DRAFT_82705</name>
</gene>
<sequence>MPALYTITEPHPTVAKNSYTHSGRGGAGNFFRAPQTTAPSGVPTPAATGPPSTGRFYSGRGGAGNAHASAERPVMSFDEEFTRAEVREKTATISHVGRGGAGNISSTGPSSTKKNSTELSRRDSNSTNGSAKSGFWGRISSIGH</sequence>
<feature type="region of interest" description="Disordered" evidence="1">
    <location>
        <begin position="13"/>
        <end position="76"/>
    </location>
</feature>
<reference evidence="2" key="2">
    <citation type="submission" date="2023-05" db="EMBL/GenBank/DDBJ databases">
        <authorList>
            <consortium name="Lawrence Berkeley National Laboratory"/>
            <person name="Steindorff A."/>
            <person name="Hensen N."/>
            <person name="Bonometti L."/>
            <person name="Westerberg I."/>
            <person name="Brannstrom I.O."/>
            <person name="Guillou S."/>
            <person name="Cros-Aarteil S."/>
            <person name="Calhoun S."/>
            <person name="Haridas S."/>
            <person name="Kuo A."/>
            <person name="Mondo S."/>
            <person name="Pangilinan J."/>
            <person name="Riley R."/>
            <person name="Labutti K."/>
            <person name="Andreopoulos B."/>
            <person name="Lipzen A."/>
            <person name="Chen C."/>
            <person name="Yanf M."/>
            <person name="Daum C."/>
            <person name="Ng V."/>
            <person name="Clum A."/>
            <person name="Ohm R."/>
            <person name="Martin F."/>
            <person name="Silar P."/>
            <person name="Natvig D."/>
            <person name="Lalanne C."/>
            <person name="Gautier V."/>
            <person name="Ament-Velasquez S.L."/>
            <person name="Kruys A."/>
            <person name="Hutchinson M.I."/>
            <person name="Powell A.J."/>
            <person name="Barry K."/>
            <person name="Miller A.N."/>
            <person name="Grigoriev I.V."/>
            <person name="Debuchy R."/>
            <person name="Gladieux P."/>
            <person name="Thoren M.H."/>
            <person name="Johannesson H."/>
        </authorList>
    </citation>
    <scope>NUCLEOTIDE SEQUENCE</scope>
    <source>
        <strain evidence="2">CBS 315.58</strain>
    </source>
</reference>
<evidence type="ECO:0000313" key="3">
    <source>
        <dbReference type="Proteomes" id="UP001303160"/>
    </source>
</evidence>
<proteinExistence type="predicted"/>
<dbReference type="Pfam" id="PF12223">
    <property type="entry name" value="DUF3602"/>
    <property type="match status" value="1"/>
</dbReference>
<dbReference type="InterPro" id="IPR053203">
    <property type="entry name" value="Cisplatin_resist-associated"/>
</dbReference>
<feature type="region of interest" description="Disordered" evidence="1">
    <location>
        <begin position="89"/>
        <end position="144"/>
    </location>
</feature>
<reference evidence="2" key="1">
    <citation type="journal article" date="2023" name="Mol. Phylogenet. Evol.">
        <title>Genome-scale phylogeny and comparative genomics of the fungal order Sordariales.</title>
        <authorList>
            <person name="Hensen N."/>
            <person name="Bonometti L."/>
            <person name="Westerberg I."/>
            <person name="Brannstrom I.O."/>
            <person name="Guillou S."/>
            <person name="Cros-Aarteil S."/>
            <person name="Calhoun S."/>
            <person name="Haridas S."/>
            <person name="Kuo A."/>
            <person name="Mondo S."/>
            <person name="Pangilinan J."/>
            <person name="Riley R."/>
            <person name="LaButti K."/>
            <person name="Andreopoulos B."/>
            <person name="Lipzen A."/>
            <person name="Chen C."/>
            <person name="Yan M."/>
            <person name="Daum C."/>
            <person name="Ng V."/>
            <person name="Clum A."/>
            <person name="Steindorff A."/>
            <person name="Ohm R.A."/>
            <person name="Martin F."/>
            <person name="Silar P."/>
            <person name="Natvig D.O."/>
            <person name="Lalanne C."/>
            <person name="Gautier V."/>
            <person name="Ament-Velasquez S.L."/>
            <person name="Kruys A."/>
            <person name="Hutchinson M.I."/>
            <person name="Powell A.J."/>
            <person name="Barry K."/>
            <person name="Miller A.N."/>
            <person name="Grigoriev I.V."/>
            <person name="Debuchy R."/>
            <person name="Gladieux P."/>
            <person name="Hiltunen Thoren M."/>
            <person name="Johannesson H."/>
        </authorList>
    </citation>
    <scope>NUCLEOTIDE SEQUENCE</scope>
    <source>
        <strain evidence="2">CBS 315.58</strain>
    </source>
</reference>
<dbReference type="PANTHER" id="PTHR34693:SF2">
    <property type="entry name" value="DUF3602 DOMAIN-CONTAINING PROTEIN"/>
    <property type="match status" value="1"/>
</dbReference>
<feature type="compositionally biased region" description="Low complexity" evidence="1">
    <location>
        <begin position="36"/>
        <end position="54"/>
    </location>
</feature>
<feature type="compositionally biased region" description="Basic and acidic residues" evidence="1">
    <location>
        <begin position="115"/>
        <end position="124"/>
    </location>
</feature>
<name>A0AAN6XEY0_9PEZI</name>
<dbReference type="PANTHER" id="PTHR34693">
    <property type="entry name" value="PROTEIN PAR32"/>
    <property type="match status" value="1"/>
</dbReference>
<comment type="caution">
    <text evidence="2">The sequence shown here is derived from an EMBL/GenBank/DDBJ whole genome shotgun (WGS) entry which is preliminary data.</text>
</comment>
<evidence type="ECO:0000313" key="2">
    <source>
        <dbReference type="EMBL" id="KAK4199334.1"/>
    </source>
</evidence>
<organism evidence="2 3">
    <name type="scientific">Triangularia verruculosa</name>
    <dbReference type="NCBI Taxonomy" id="2587418"/>
    <lineage>
        <taxon>Eukaryota</taxon>
        <taxon>Fungi</taxon>
        <taxon>Dikarya</taxon>
        <taxon>Ascomycota</taxon>
        <taxon>Pezizomycotina</taxon>
        <taxon>Sordariomycetes</taxon>
        <taxon>Sordariomycetidae</taxon>
        <taxon>Sordariales</taxon>
        <taxon>Podosporaceae</taxon>
        <taxon>Triangularia</taxon>
    </lineage>
</organism>
<evidence type="ECO:0000256" key="1">
    <source>
        <dbReference type="SAM" id="MobiDB-lite"/>
    </source>
</evidence>